<reference evidence="2 3" key="1">
    <citation type="journal article" date="2012" name="J. Bacteriol.">
        <title>Twenty-one genome sequences from Pseudomonas species and 19 genome sequences from diverse bacteria isolated from the rhizosphere and endosphere of Populus deltoides.</title>
        <authorList>
            <person name="Brown S.D."/>
            <person name="Utturkar S.M."/>
            <person name="Klingeman D.M."/>
            <person name="Johnson C.M."/>
            <person name="Martin S.L."/>
            <person name="Land M.L."/>
            <person name="Lu T.Y."/>
            <person name="Schadt C.W."/>
            <person name="Doktycz M.J."/>
            <person name="Pelletier D.A."/>
        </authorList>
    </citation>
    <scope>NUCLEOTIDE SEQUENCE [LARGE SCALE GENOMIC DNA]</scope>
    <source>
        <strain evidence="2 3">CF314</strain>
    </source>
</reference>
<evidence type="ECO:0000313" key="3">
    <source>
        <dbReference type="Proteomes" id="UP000007509"/>
    </source>
</evidence>
<dbReference type="EMBL" id="AKJY01000037">
    <property type="protein sequence ID" value="EJL71611.1"/>
    <property type="molecule type" value="Genomic_DNA"/>
</dbReference>
<keyword evidence="1" id="KW-0812">Transmembrane</keyword>
<keyword evidence="3" id="KW-1185">Reference proteome</keyword>
<organism evidence="2 3">
    <name type="scientific">Chryseobacterium populi</name>
    <dbReference type="NCBI Taxonomy" id="1144316"/>
    <lineage>
        <taxon>Bacteria</taxon>
        <taxon>Pseudomonadati</taxon>
        <taxon>Bacteroidota</taxon>
        <taxon>Flavobacteriia</taxon>
        <taxon>Flavobacteriales</taxon>
        <taxon>Weeksellaceae</taxon>
        <taxon>Chryseobacterium group</taxon>
        <taxon>Chryseobacterium</taxon>
    </lineage>
</organism>
<dbReference type="AlphaFoldDB" id="J3CHP6"/>
<comment type="caution">
    <text evidence="2">The sequence shown here is derived from an EMBL/GenBank/DDBJ whole genome shotgun (WGS) entry which is preliminary data.</text>
</comment>
<dbReference type="PATRIC" id="fig|1144316.3.peg.2288"/>
<sequence>MSVKDNIENQTKKIKKFFGLLGPGLTTGLLMTILRVLLPILKQELSLVMVNYGQLFICFHL</sequence>
<proteinExistence type="predicted"/>
<accession>J3CHP6</accession>
<gene>
    <name evidence="2" type="ORF">PMI13_02270</name>
</gene>
<keyword evidence="1" id="KW-0472">Membrane</keyword>
<name>J3CHP6_9FLAO</name>
<feature type="transmembrane region" description="Helical" evidence="1">
    <location>
        <begin position="20"/>
        <end position="41"/>
    </location>
</feature>
<keyword evidence="1" id="KW-1133">Transmembrane helix</keyword>
<dbReference type="Proteomes" id="UP000007509">
    <property type="component" value="Unassembled WGS sequence"/>
</dbReference>
<evidence type="ECO:0000313" key="2">
    <source>
        <dbReference type="EMBL" id="EJL71611.1"/>
    </source>
</evidence>
<evidence type="ECO:0000256" key="1">
    <source>
        <dbReference type="SAM" id="Phobius"/>
    </source>
</evidence>
<protein>
    <submittedName>
        <fullName evidence="2">Uncharacterized protein</fullName>
    </submittedName>
</protein>